<reference evidence="1" key="1">
    <citation type="submission" date="2018-10" db="EMBL/GenBank/DDBJ databases">
        <authorList>
            <consortium name="NARMS: The National Antimicrobial Resistance Monitoring System"/>
        </authorList>
    </citation>
    <scope>NUCLEOTIDE SEQUENCE [LARGE SCALE GENOMIC DNA]</scope>
    <source>
        <strain evidence="1">CVM N17EC0388</strain>
    </source>
</reference>
<proteinExistence type="predicted"/>
<comment type="caution">
    <text evidence="1">The sequence shown here is derived from an EMBL/GenBank/DDBJ whole genome shotgun (WGS) entry which is preliminary data.</text>
</comment>
<gene>
    <name evidence="1" type="ORF">D9F05_09775</name>
</gene>
<organism evidence="1">
    <name type="scientific">Escherichia coli</name>
    <dbReference type="NCBI Taxonomy" id="562"/>
    <lineage>
        <taxon>Bacteria</taxon>
        <taxon>Pseudomonadati</taxon>
        <taxon>Pseudomonadota</taxon>
        <taxon>Gammaproteobacteria</taxon>
        <taxon>Enterobacterales</taxon>
        <taxon>Enterobacteriaceae</taxon>
        <taxon>Escherichia</taxon>
    </lineage>
</organism>
<protein>
    <submittedName>
        <fullName evidence="1">Uncharacterized protein</fullName>
    </submittedName>
</protein>
<sequence>MKFITDILPGEPDLLTASVIFNPLQIVDLFDRTDVLFEYPPPVDGWTHEELRALNIPLKRLQGADAYLGEIRVGSTEV</sequence>
<accession>A0A3L0X1B4</accession>
<dbReference type="AlphaFoldDB" id="A0A3L0X1B4"/>
<evidence type="ECO:0000313" key="1">
    <source>
        <dbReference type="EMBL" id="MHO04661.1"/>
    </source>
</evidence>
<name>A0A3L0X1B4_ECOLX</name>
<dbReference type="EMBL" id="RNRV01000013">
    <property type="protein sequence ID" value="MHO04661.1"/>
    <property type="molecule type" value="Genomic_DNA"/>
</dbReference>